<dbReference type="OrthoDB" id="9813037at2"/>
<dbReference type="SUPFAM" id="SSF53822">
    <property type="entry name" value="Periplasmic binding protein-like I"/>
    <property type="match status" value="1"/>
</dbReference>
<keyword evidence="3" id="KW-0732">Signal</keyword>
<dbReference type="CDD" id="cd01536">
    <property type="entry name" value="PBP1_ABC_sugar_binding-like"/>
    <property type="match status" value="1"/>
</dbReference>
<name>A0A4U0SJ05_9ACTN</name>
<comment type="subcellular location">
    <subcellularLocation>
        <location evidence="1">Cell envelope</location>
    </subcellularLocation>
</comment>
<dbReference type="AlphaFoldDB" id="A0A4U0SJ05"/>
<dbReference type="PANTHER" id="PTHR46847:SF1">
    <property type="entry name" value="D-ALLOSE-BINDING PERIPLASMIC PROTEIN-RELATED"/>
    <property type="match status" value="1"/>
</dbReference>
<dbReference type="Pfam" id="PF13407">
    <property type="entry name" value="Peripla_BP_4"/>
    <property type="match status" value="1"/>
</dbReference>
<dbReference type="EMBL" id="SUMC01000026">
    <property type="protein sequence ID" value="TKA08918.1"/>
    <property type="molecule type" value="Genomic_DNA"/>
</dbReference>
<evidence type="ECO:0000256" key="3">
    <source>
        <dbReference type="ARBA" id="ARBA00022729"/>
    </source>
</evidence>
<organism evidence="5 6">
    <name type="scientific">Actinacidiphila oryziradicis</name>
    <dbReference type="NCBI Taxonomy" id="2571141"/>
    <lineage>
        <taxon>Bacteria</taxon>
        <taxon>Bacillati</taxon>
        <taxon>Actinomycetota</taxon>
        <taxon>Actinomycetes</taxon>
        <taxon>Kitasatosporales</taxon>
        <taxon>Streptomycetaceae</taxon>
        <taxon>Actinacidiphila</taxon>
    </lineage>
</organism>
<evidence type="ECO:0000313" key="5">
    <source>
        <dbReference type="EMBL" id="TKA08918.1"/>
    </source>
</evidence>
<reference evidence="5 6" key="1">
    <citation type="submission" date="2019-04" db="EMBL/GenBank/DDBJ databases">
        <title>Streptomyces oryziradicis sp. nov., a novel actinomycete isolated from rhizosphere soil of rice (Oryza sativa L.).</title>
        <authorList>
            <person name="Li C."/>
        </authorList>
    </citation>
    <scope>NUCLEOTIDE SEQUENCE [LARGE SCALE GENOMIC DNA]</scope>
    <source>
        <strain evidence="5 6">NEAU-C40</strain>
    </source>
</reference>
<dbReference type="GO" id="GO:0030246">
    <property type="term" value="F:carbohydrate binding"/>
    <property type="evidence" value="ECO:0007669"/>
    <property type="project" value="UniProtKB-ARBA"/>
</dbReference>
<sequence>MRNRLSSMHSSDRSTEVKTMMSTAAIVATLACTAALSGCSSEKTSSQSPSQSATGKTSYTFGLANQQESVTFPAALAKGAKAKAAQLGVKIVDLDSQGDQAKQASQVQDLIAQKVNGIVLVPLSPGPAQALADQAAAAGIPIGTAHGYVGANQDVNTPYAKLKFVIDENELGAGATAGAMAIKAVPNGGKVAVISGSAGFVENTTRVTKFKAALAAAGAGKYKIVATQPGDWTKEKGQSACQNILAATPDIKLFYTLSDDMAVGCATAVKSAGSKAKIIGLGGSAAGIAAIKSGAVYGTVCYKPADEGAMAVQMMYDSVTGKLTGPPKTNFYDSPGITAANVNSCTPQW</sequence>
<dbReference type="Proteomes" id="UP000305778">
    <property type="component" value="Unassembled WGS sequence"/>
</dbReference>
<comment type="caution">
    <text evidence="5">The sequence shown here is derived from an EMBL/GenBank/DDBJ whole genome shotgun (WGS) entry which is preliminary data.</text>
</comment>
<protein>
    <submittedName>
        <fullName evidence="5">Sugar ABC transporter substrate-binding protein</fullName>
    </submittedName>
</protein>
<accession>A0A4U0SJ05</accession>
<dbReference type="PANTHER" id="PTHR46847">
    <property type="entry name" value="D-ALLOSE-BINDING PERIPLASMIC PROTEIN-RELATED"/>
    <property type="match status" value="1"/>
</dbReference>
<evidence type="ECO:0000256" key="2">
    <source>
        <dbReference type="ARBA" id="ARBA00007639"/>
    </source>
</evidence>
<keyword evidence="6" id="KW-1185">Reference proteome</keyword>
<evidence type="ECO:0000313" key="6">
    <source>
        <dbReference type="Proteomes" id="UP000305778"/>
    </source>
</evidence>
<dbReference type="InterPro" id="IPR025997">
    <property type="entry name" value="SBP_2_dom"/>
</dbReference>
<dbReference type="GO" id="GO:0030313">
    <property type="term" value="C:cell envelope"/>
    <property type="evidence" value="ECO:0007669"/>
    <property type="project" value="UniProtKB-SubCell"/>
</dbReference>
<feature type="domain" description="Periplasmic binding protein" evidence="4">
    <location>
        <begin position="61"/>
        <end position="322"/>
    </location>
</feature>
<evidence type="ECO:0000256" key="1">
    <source>
        <dbReference type="ARBA" id="ARBA00004196"/>
    </source>
</evidence>
<gene>
    <name evidence="5" type="ORF">FCI23_25385</name>
</gene>
<evidence type="ECO:0000259" key="4">
    <source>
        <dbReference type="Pfam" id="PF13407"/>
    </source>
</evidence>
<proteinExistence type="inferred from homology"/>
<dbReference type="InterPro" id="IPR028082">
    <property type="entry name" value="Peripla_BP_I"/>
</dbReference>
<comment type="similarity">
    <text evidence="2">Belongs to the bacterial solute-binding protein 2 family.</text>
</comment>
<dbReference type="PROSITE" id="PS51257">
    <property type="entry name" value="PROKAR_LIPOPROTEIN"/>
    <property type="match status" value="1"/>
</dbReference>
<dbReference type="Gene3D" id="3.40.50.2300">
    <property type="match status" value="2"/>
</dbReference>